<feature type="domain" description="NADP-dependent oxidoreductase" evidence="7">
    <location>
        <begin position="28"/>
        <end position="258"/>
    </location>
</feature>
<organism evidence="8 9">
    <name type="scientific">Anaerotignum faecicola</name>
    <dbReference type="NCBI Taxonomy" id="2358141"/>
    <lineage>
        <taxon>Bacteria</taxon>
        <taxon>Bacillati</taxon>
        <taxon>Bacillota</taxon>
        <taxon>Clostridia</taxon>
        <taxon>Lachnospirales</taxon>
        <taxon>Anaerotignaceae</taxon>
        <taxon>Anaerotignum</taxon>
    </lineage>
</organism>
<comment type="caution">
    <text evidence="8">The sequence shown here is derived from an EMBL/GenBank/DDBJ whole genome shotgun (WGS) entry which is preliminary data.</text>
</comment>
<dbReference type="PANTHER" id="PTHR43827">
    <property type="entry name" value="2,5-DIKETO-D-GLUCONIC ACID REDUCTASE"/>
    <property type="match status" value="1"/>
</dbReference>
<dbReference type="InterPro" id="IPR036812">
    <property type="entry name" value="NAD(P)_OxRdtase_dom_sf"/>
</dbReference>
<dbReference type="CDD" id="cd19071">
    <property type="entry name" value="AKR_AKR1-5-like"/>
    <property type="match status" value="1"/>
</dbReference>
<gene>
    <name evidence="8" type="primary">dkgA</name>
    <name evidence="8" type="ORF">KGMB03357_07640</name>
</gene>
<sequence length="276" mass="31727">MISEKGFILENGTEMPFLGFGTYLVQEEKIILDALDCGYRHIDTARRYENEKMIGNALQQCGIPRRELFLTSKVWKTDLGYDKTMASFEASLKDLQVQYLDLFLIHWPLPFPGADWKPLVTESWKALERLYDEGAVRAIGVCNFLPQHLLHVLKTANTAPMIDQFEFHPGYPQYETLQFCQSRGIQAEAWSPLGRGRLLEAPLVLELAKKYGKSPAQICLRFCLQNNVLPLPKSSAPQRMKANLDIFDFEIEQEDIYRLLTMPQTGWSGIHPEHFE</sequence>
<feature type="binding site" evidence="5">
    <location>
        <position position="106"/>
    </location>
    <ligand>
        <name>substrate</name>
    </ligand>
</feature>
<dbReference type="PANTHER" id="PTHR43827:SF3">
    <property type="entry name" value="NADP-DEPENDENT OXIDOREDUCTASE DOMAIN-CONTAINING PROTEIN"/>
    <property type="match status" value="1"/>
</dbReference>
<dbReference type="Proteomes" id="UP000287361">
    <property type="component" value="Unassembled WGS sequence"/>
</dbReference>
<dbReference type="PRINTS" id="PR00069">
    <property type="entry name" value="ALDKETRDTASE"/>
</dbReference>
<dbReference type="InterPro" id="IPR020471">
    <property type="entry name" value="AKR"/>
</dbReference>
<dbReference type="FunFam" id="3.20.20.100:FF:000015">
    <property type="entry name" value="Oxidoreductase, aldo/keto reductase family"/>
    <property type="match status" value="1"/>
</dbReference>
<dbReference type="SUPFAM" id="SSF51430">
    <property type="entry name" value="NAD(P)-linked oxidoreductase"/>
    <property type="match status" value="1"/>
</dbReference>
<evidence type="ECO:0000256" key="2">
    <source>
        <dbReference type="ARBA" id="ARBA00022857"/>
    </source>
</evidence>
<evidence type="ECO:0000313" key="9">
    <source>
        <dbReference type="Proteomes" id="UP000287361"/>
    </source>
</evidence>
<evidence type="ECO:0000259" key="7">
    <source>
        <dbReference type="Pfam" id="PF00248"/>
    </source>
</evidence>
<keyword evidence="3" id="KW-0560">Oxidoreductase</keyword>
<protein>
    <submittedName>
        <fullName evidence="8">Glyoxal reductase</fullName>
    </submittedName>
</protein>
<dbReference type="PIRSF" id="PIRSF000097">
    <property type="entry name" value="AKR"/>
    <property type="match status" value="1"/>
</dbReference>
<dbReference type="PROSITE" id="PS00798">
    <property type="entry name" value="ALDOKETO_REDUCTASE_1"/>
    <property type="match status" value="1"/>
</dbReference>
<dbReference type="PROSITE" id="PS00063">
    <property type="entry name" value="ALDOKETO_REDUCTASE_3"/>
    <property type="match status" value="1"/>
</dbReference>
<dbReference type="InterPro" id="IPR023210">
    <property type="entry name" value="NADP_OxRdtase_dom"/>
</dbReference>
<proteinExistence type="inferred from homology"/>
<accession>A0A401LC23</accession>
<dbReference type="GO" id="GO:0016616">
    <property type="term" value="F:oxidoreductase activity, acting on the CH-OH group of donors, NAD or NADP as acceptor"/>
    <property type="evidence" value="ECO:0007669"/>
    <property type="project" value="UniProtKB-ARBA"/>
</dbReference>
<dbReference type="InterPro" id="IPR018170">
    <property type="entry name" value="Aldo/ket_reductase_CS"/>
</dbReference>
<feature type="active site" description="Proton donor" evidence="4">
    <location>
        <position position="48"/>
    </location>
</feature>
<reference evidence="8 9" key="1">
    <citation type="submission" date="2018-10" db="EMBL/GenBank/DDBJ databases">
        <title>Draft Genome Sequence of Anaerotignum sp. KCTC 15736.</title>
        <authorList>
            <person name="Choi S.H."/>
            <person name="Kim J.S."/>
            <person name="Kang S.W."/>
            <person name="Lee J.S."/>
            <person name="Park S.H."/>
        </authorList>
    </citation>
    <scope>NUCLEOTIDE SEQUENCE [LARGE SCALE GENOMIC DNA]</scope>
    <source>
        <strain evidence="8 9">KCTC 15736</strain>
    </source>
</reference>
<name>A0A401LC23_9FIRM</name>
<dbReference type="Gene3D" id="3.20.20.100">
    <property type="entry name" value="NADP-dependent oxidoreductase domain"/>
    <property type="match status" value="1"/>
</dbReference>
<dbReference type="PROSITE" id="PS00062">
    <property type="entry name" value="ALDOKETO_REDUCTASE_2"/>
    <property type="match status" value="1"/>
</dbReference>
<evidence type="ECO:0000256" key="6">
    <source>
        <dbReference type="PIRSR" id="PIRSR000097-3"/>
    </source>
</evidence>
<keyword evidence="9" id="KW-1185">Reference proteome</keyword>
<evidence type="ECO:0000256" key="5">
    <source>
        <dbReference type="PIRSR" id="PIRSR000097-2"/>
    </source>
</evidence>
<dbReference type="OrthoDB" id="9804790at2"/>
<evidence type="ECO:0000256" key="1">
    <source>
        <dbReference type="ARBA" id="ARBA00007905"/>
    </source>
</evidence>
<evidence type="ECO:0000256" key="3">
    <source>
        <dbReference type="ARBA" id="ARBA00023002"/>
    </source>
</evidence>
<feature type="site" description="Lowers pKa of active site Tyr" evidence="6">
    <location>
        <position position="73"/>
    </location>
</feature>
<dbReference type="AlphaFoldDB" id="A0A401LC23"/>
<dbReference type="EMBL" id="BHVZ01000001">
    <property type="protein sequence ID" value="GCB29103.1"/>
    <property type="molecule type" value="Genomic_DNA"/>
</dbReference>
<comment type="similarity">
    <text evidence="1">Belongs to the aldo/keto reductase family.</text>
</comment>
<dbReference type="Pfam" id="PF00248">
    <property type="entry name" value="Aldo_ket_red"/>
    <property type="match status" value="1"/>
</dbReference>
<evidence type="ECO:0000256" key="4">
    <source>
        <dbReference type="PIRSR" id="PIRSR000097-1"/>
    </source>
</evidence>
<evidence type="ECO:0000313" key="8">
    <source>
        <dbReference type="EMBL" id="GCB29103.1"/>
    </source>
</evidence>
<keyword evidence="2" id="KW-0521">NADP</keyword>